<dbReference type="GO" id="GO:0016887">
    <property type="term" value="F:ATP hydrolysis activity"/>
    <property type="evidence" value="ECO:0007669"/>
    <property type="project" value="InterPro"/>
</dbReference>
<evidence type="ECO:0000256" key="1">
    <source>
        <dbReference type="ARBA" id="ARBA00005417"/>
    </source>
</evidence>
<dbReference type="SUPFAM" id="SSF52540">
    <property type="entry name" value="P-loop containing nucleoside triphosphate hydrolases"/>
    <property type="match status" value="1"/>
</dbReference>
<evidence type="ECO:0000256" key="2">
    <source>
        <dbReference type="ARBA" id="ARBA00022448"/>
    </source>
</evidence>
<keyword evidence="8" id="KW-1185">Reference proteome</keyword>
<keyword evidence="2" id="KW-0813">Transport</keyword>
<dbReference type="OrthoDB" id="9776369at2"/>
<keyword evidence="3" id="KW-0547">Nucleotide-binding</keyword>
<dbReference type="AlphaFoldDB" id="A0A2W4EVT9"/>
<dbReference type="GO" id="GO:0015658">
    <property type="term" value="F:branched-chain amino acid transmembrane transporter activity"/>
    <property type="evidence" value="ECO:0007669"/>
    <property type="project" value="TreeGrafter"/>
</dbReference>
<reference evidence="7 8" key="1">
    <citation type="journal article" date="2018" name="Sci. Rep.">
        <title>Rhizobium tumorigenes sp. nov., a novel plant tumorigenic bacterium isolated from cane gall tumors on thornless blackberry.</title>
        <authorList>
            <person name="Kuzmanovi N."/>
            <person name="Smalla K."/>
            <person name="Gronow S."/>
            <person name="PuBawska J."/>
        </authorList>
    </citation>
    <scope>NUCLEOTIDE SEQUENCE [LARGE SCALE GENOMIC DNA]</scope>
    <source>
        <strain evidence="7 8">CCBAU 85046</strain>
    </source>
</reference>
<dbReference type="InterPro" id="IPR027417">
    <property type="entry name" value="P-loop_NTPase"/>
</dbReference>
<dbReference type="SMART" id="SM00382">
    <property type="entry name" value="AAA"/>
    <property type="match status" value="1"/>
</dbReference>
<dbReference type="PANTHER" id="PTHR43820">
    <property type="entry name" value="HIGH-AFFINITY BRANCHED-CHAIN AMINO ACID TRANSPORT ATP-BINDING PROTEIN LIVF"/>
    <property type="match status" value="1"/>
</dbReference>
<keyword evidence="4 7" id="KW-0067">ATP-binding</keyword>
<dbReference type="CDD" id="cd03224">
    <property type="entry name" value="ABC_TM1139_LivF_branched"/>
    <property type="match status" value="1"/>
</dbReference>
<evidence type="ECO:0000256" key="3">
    <source>
        <dbReference type="ARBA" id="ARBA00022741"/>
    </source>
</evidence>
<name>A0A2W4EVT9_9HYPH</name>
<evidence type="ECO:0000256" key="5">
    <source>
        <dbReference type="ARBA" id="ARBA00022970"/>
    </source>
</evidence>
<keyword evidence="5" id="KW-0029">Amino-acid transport</keyword>
<proteinExistence type="inferred from homology"/>
<dbReference type="PROSITE" id="PS50893">
    <property type="entry name" value="ABC_TRANSPORTER_2"/>
    <property type="match status" value="1"/>
</dbReference>
<dbReference type="InterPro" id="IPR052156">
    <property type="entry name" value="BCAA_Transport_ATP-bd_LivF"/>
</dbReference>
<dbReference type="EMBL" id="PCDP01000030">
    <property type="protein sequence ID" value="PZM14763.1"/>
    <property type="molecule type" value="Genomic_DNA"/>
</dbReference>
<dbReference type="GO" id="GO:0005524">
    <property type="term" value="F:ATP binding"/>
    <property type="evidence" value="ECO:0007669"/>
    <property type="project" value="UniProtKB-KW"/>
</dbReference>
<sequence length="241" mass="25780">MSTLSIQELDVRHGLLQAVRGVSFQIDKGDVLALVGANGAGKTTLLRSIAGAHLPASGRILLGDRDLTQVPSHKRIAMGIALVPEGRRLFSQMTVEENLLLGKTSGRKGAWNIARVFDAFPNLVPRRHAKTGQLSGGEQQATAIGRALMSNPDVLLLDEVSLGLSPLVVDRVYEQLQTFLTSGTTIILVEQDLGRAMRVASRVICMLEGRIVLDAPAAAVSRDEVTQAYFGLHRADGGRAA</sequence>
<dbReference type="Pfam" id="PF00005">
    <property type="entry name" value="ABC_tran"/>
    <property type="match status" value="1"/>
</dbReference>
<dbReference type="RefSeq" id="WP_111160082.1">
    <property type="nucleotide sequence ID" value="NZ_PCDP01000030.1"/>
</dbReference>
<organism evidence="7 8">
    <name type="scientific">Rhizobium tubonense</name>
    <dbReference type="NCBI Taxonomy" id="484088"/>
    <lineage>
        <taxon>Bacteria</taxon>
        <taxon>Pseudomonadati</taxon>
        <taxon>Pseudomonadota</taxon>
        <taxon>Alphaproteobacteria</taxon>
        <taxon>Hyphomicrobiales</taxon>
        <taxon>Rhizobiaceae</taxon>
        <taxon>Rhizobium/Agrobacterium group</taxon>
        <taxon>Rhizobium</taxon>
    </lineage>
</organism>
<gene>
    <name evidence="7" type="ORF">CPY51_09900</name>
</gene>
<dbReference type="PANTHER" id="PTHR43820:SF5">
    <property type="entry name" value="HIGH-AFFINITY BRANCHED-CHAIN AMINO ACID TRANSPORT ATP-BINDING PROTEIN"/>
    <property type="match status" value="1"/>
</dbReference>
<protein>
    <submittedName>
        <fullName evidence="7">ABC transporter ATP-binding protein</fullName>
    </submittedName>
</protein>
<dbReference type="Proteomes" id="UP000248925">
    <property type="component" value="Unassembled WGS sequence"/>
</dbReference>
<dbReference type="InterPro" id="IPR003439">
    <property type="entry name" value="ABC_transporter-like_ATP-bd"/>
</dbReference>
<comment type="caution">
    <text evidence="7">The sequence shown here is derived from an EMBL/GenBank/DDBJ whole genome shotgun (WGS) entry which is preliminary data.</text>
</comment>
<dbReference type="Gene3D" id="3.40.50.300">
    <property type="entry name" value="P-loop containing nucleotide triphosphate hydrolases"/>
    <property type="match status" value="1"/>
</dbReference>
<evidence type="ECO:0000313" key="8">
    <source>
        <dbReference type="Proteomes" id="UP000248925"/>
    </source>
</evidence>
<evidence type="ECO:0000259" key="6">
    <source>
        <dbReference type="PROSITE" id="PS50893"/>
    </source>
</evidence>
<accession>A0A2W4EVT9</accession>
<evidence type="ECO:0000256" key="4">
    <source>
        <dbReference type="ARBA" id="ARBA00022840"/>
    </source>
</evidence>
<dbReference type="GO" id="GO:0015807">
    <property type="term" value="P:L-amino acid transport"/>
    <property type="evidence" value="ECO:0007669"/>
    <property type="project" value="TreeGrafter"/>
</dbReference>
<evidence type="ECO:0000313" key="7">
    <source>
        <dbReference type="EMBL" id="PZM14763.1"/>
    </source>
</evidence>
<feature type="domain" description="ABC transporter" evidence="6">
    <location>
        <begin position="4"/>
        <end position="233"/>
    </location>
</feature>
<dbReference type="InterPro" id="IPR003593">
    <property type="entry name" value="AAA+_ATPase"/>
</dbReference>
<comment type="similarity">
    <text evidence="1">Belongs to the ABC transporter superfamily.</text>
</comment>